<dbReference type="PANTHER" id="PTHR43179">
    <property type="entry name" value="RHAMNOSYLTRANSFERASE WBBL"/>
    <property type="match status" value="1"/>
</dbReference>
<dbReference type="GO" id="GO:0016757">
    <property type="term" value="F:glycosyltransferase activity"/>
    <property type="evidence" value="ECO:0007669"/>
    <property type="project" value="UniProtKB-KW"/>
</dbReference>
<reference evidence="6" key="1">
    <citation type="submission" date="2020-10" db="EMBL/GenBank/DDBJ databases">
        <authorList>
            <person name="Gilroy R."/>
        </authorList>
    </citation>
    <scope>NUCLEOTIDE SEQUENCE</scope>
    <source>
        <strain evidence="6">ChiSjej5B23-6657</strain>
    </source>
</reference>
<reference evidence="6" key="2">
    <citation type="journal article" date="2021" name="PeerJ">
        <title>Extensive microbial diversity within the chicken gut microbiome revealed by metagenomics and culture.</title>
        <authorList>
            <person name="Gilroy R."/>
            <person name="Ravi A."/>
            <person name="Getino M."/>
            <person name="Pursley I."/>
            <person name="Horton D.L."/>
            <person name="Alikhan N.F."/>
            <person name="Baker D."/>
            <person name="Gharbi K."/>
            <person name="Hall N."/>
            <person name="Watson M."/>
            <person name="Adriaenssens E.M."/>
            <person name="Foster-Nyarko E."/>
            <person name="Jarju S."/>
            <person name="Secka A."/>
            <person name="Antonio M."/>
            <person name="Oren A."/>
            <person name="Chaudhuri R.R."/>
            <person name="La Ragione R."/>
            <person name="Hildebrand F."/>
            <person name="Pallen M.J."/>
        </authorList>
    </citation>
    <scope>NUCLEOTIDE SEQUENCE</scope>
    <source>
        <strain evidence="6">ChiSjej5B23-6657</strain>
    </source>
</reference>
<evidence type="ECO:0000259" key="5">
    <source>
        <dbReference type="Pfam" id="PF00535"/>
    </source>
</evidence>
<evidence type="ECO:0000256" key="4">
    <source>
        <dbReference type="ARBA" id="ARBA00022679"/>
    </source>
</evidence>
<sequence length="293" mass="32677">MEKTSRSGCRVTAVVVTYNRKELLVECLQALLAQTVFDTGAGCELEILVVDNASTDGTASSLSPLLEREPRIHYMLLEENLGGAGGFCAGMKRAVEEGCDYVWIMDDDTIPKPQALEKLLEVVNILEESREENRKAGFGFLSSEVLWTDGTPCRMNRQHFPAVSGDRQKELQAGFGIRPVDQATFVSLLFPADVIAEMGLPVREYFIWGDDKEYTLRLAAAYPCYYVPESVVVHKMGQNTGSNITFDGIGRISRYFYAYRNDLATAKRRGLKDILIYFAAFGLNMARILIKSP</sequence>
<proteinExistence type="inferred from homology"/>
<evidence type="ECO:0000256" key="3">
    <source>
        <dbReference type="ARBA" id="ARBA00022676"/>
    </source>
</evidence>
<comment type="similarity">
    <text evidence="2">Belongs to the glycosyltransferase 2 family.</text>
</comment>
<dbReference type="Pfam" id="PF00535">
    <property type="entry name" value="Glycos_transf_2"/>
    <property type="match status" value="1"/>
</dbReference>
<organism evidence="6 7">
    <name type="scientific">Candidatus Pullilachnospira gallistercoris</name>
    <dbReference type="NCBI Taxonomy" id="2840911"/>
    <lineage>
        <taxon>Bacteria</taxon>
        <taxon>Bacillati</taxon>
        <taxon>Bacillota</taxon>
        <taxon>Clostridia</taxon>
        <taxon>Lachnospirales</taxon>
        <taxon>Lachnospiraceae</taxon>
        <taxon>Lachnospiraceae incertae sedis</taxon>
        <taxon>Candidatus Pullilachnospira</taxon>
    </lineage>
</organism>
<name>A0A9D1E802_9FIRM</name>
<dbReference type="Gene3D" id="3.90.550.10">
    <property type="entry name" value="Spore Coat Polysaccharide Biosynthesis Protein SpsA, Chain A"/>
    <property type="match status" value="1"/>
</dbReference>
<dbReference type="InterPro" id="IPR001173">
    <property type="entry name" value="Glyco_trans_2-like"/>
</dbReference>
<evidence type="ECO:0000313" key="6">
    <source>
        <dbReference type="EMBL" id="HIR70089.1"/>
    </source>
</evidence>
<gene>
    <name evidence="6" type="ORF">IAA55_02270</name>
</gene>
<evidence type="ECO:0000256" key="2">
    <source>
        <dbReference type="ARBA" id="ARBA00006739"/>
    </source>
</evidence>
<dbReference type="AlphaFoldDB" id="A0A9D1E802"/>
<accession>A0A9D1E802</accession>
<dbReference type="SUPFAM" id="SSF53448">
    <property type="entry name" value="Nucleotide-diphospho-sugar transferases"/>
    <property type="match status" value="1"/>
</dbReference>
<feature type="non-terminal residue" evidence="6">
    <location>
        <position position="293"/>
    </location>
</feature>
<protein>
    <submittedName>
        <fullName evidence="6">Glycosyltransferase family 2 protein</fullName>
    </submittedName>
</protein>
<evidence type="ECO:0000313" key="7">
    <source>
        <dbReference type="Proteomes" id="UP000823912"/>
    </source>
</evidence>
<dbReference type="CDD" id="cd04185">
    <property type="entry name" value="GT_2_like_b"/>
    <property type="match status" value="1"/>
</dbReference>
<feature type="domain" description="Glycosyltransferase 2-like" evidence="5">
    <location>
        <begin position="13"/>
        <end position="123"/>
    </location>
</feature>
<dbReference type="InterPro" id="IPR029044">
    <property type="entry name" value="Nucleotide-diphossugar_trans"/>
</dbReference>
<evidence type="ECO:0000256" key="1">
    <source>
        <dbReference type="ARBA" id="ARBA00004776"/>
    </source>
</evidence>
<dbReference type="PANTHER" id="PTHR43179:SF12">
    <property type="entry name" value="GALACTOFURANOSYLTRANSFERASE GLFT2"/>
    <property type="match status" value="1"/>
</dbReference>
<comment type="pathway">
    <text evidence="1">Cell wall biogenesis; cell wall polysaccharide biosynthesis.</text>
</comment>
<keyword evidence="4" id="KW-0808">Transferase</keyword>
<comment type="caution">
    <text evidence="6">The sequence shown here is derived from an EMBL/GenBank/DDBJ whole genome shotgun (WGS) entry which is preliminary data.</text>
</comment>
<dbReference type="EMBL" id="DVHM01000036">
    <property type="protein sequence ID" value="HIR70089.1"/>
    <property type="molecule type" value="Genomic_DNA"/>
</dbReference>
<dbReference type="Proteomes" id="UP000823912">
    <property type="component" value="Unassembled WGS sequence"/>
</dbReference>
<keyword evidence="3" id="KW-0328">Glycosyltransferase</keyword>